<evidence type="ECO:0000256" key="2">
    <source>
        <dbReference type="ARBA" id="ARBA00022679"/>
    </source>
</evidence>
<feature type="domain" description="N-acetyltransferase" evidence="7">
    <location>
        <begin position="144"/>
        <end position="291"/>
    </location>
</feature>
<comment type="similarity">
    <text evidence="1">Belongs to the FemABX family.</text>
</comment>
<keyword evidence="2" id="KW-0808">Transferase</keyword>
<dbReference type="InterPro" id="IPR000182">
    <property type="entry name" value="GNAT_dom"/>
</dbReference>
<dbReference type="PANTHER" id="PTHR36174">
    <property type="entry name" value="LIPID II:GLYCINE GLYCYLTRANSFERASE"/>
    <property type="match status" value="1"/>
</dbReference>
<dbReference type="Gene3D" id="3.40.630.30">
    <property type="match status" value="1"/>
</dbReference>
<dbReference type="InterPro" id="IPR050644">
    <property type="entry name" value="PG_Glycine_Bridge_Synth"/>
</dbReference>
<keyword evidence="9" id="KW-1185">Reference proteome</keyword>
<keyword evidence="4" id="KW-0573">Peptidoglycan synthesis</keyword>
<comment type="caution">
    <text evidence="8">The sequence shown here is derived from an EMBL/GenBank/DDBJ whole genome shotgun (WGS) entry which is preliminary data.</text>
</comment>
<keyword evidence="3" id="KW-0133">Cell shape</keyword>
<protein>
    <submittedName>
        <fullName evidence="8">Peptidoglycan bridge formation glycyltransferase FemA/FemB family protein</fullName>
    </submittedName>
</protein>
<dbReference type="PROSITE" id="PS51186">
    <property type="entry name" value="GNAT"/>
    <property type="match status" value="1"/>
</dbReference>
<reference evidence="8 9" key="1">
    <citation type="submission" date="2023-08" db="EMBL/GenBank/DDBJ databases">
        <title>Arthrobacter horti sp. nov., isolated from forest soil.</title>
        <authorList>
            <person name="Park M."/>
        </authorList>
    </citation>
    <scope>NUCLEOTIDE SEQUENCE [LARGE SCALE GENOMIC DNA]</scope>
    <source>
        <strain evidence="8 9">YJM1</strain>
    </source>
</reference>
<dbReference type="PROSITE" id="PS51191">
    <property type="entry name" value="FEMABX"/>
    <property type="match status" value="1"/>
</dbReference>
<dbReference type="Pfam" id="PF13480">
    <property type="entry name" value="Acetyltransf_6"/>
    <property type="match status" value="1"/>
</dbReference>
<evidence type="ECO:0000256" key="4">
    <source>
        <dbReference type="ARBA" id="ARBA00022984"/>
    </source>
</evidence>
<name>A0ABT9IP66_9MICC</name>
<keyword evidence="5" id="KW-0012">Acyltransferase</keyword>
<dbReference type="RefSeq" id="WP_305996420.1">
    <property type="nucleotide sequence ID" value="NZ_JAVALS010000005.1"/>
</dbReference>
<sequence>MKYFLHTDHWARAQEALGHRVHRRAGEGWEFLAIEDSNPAGKLLYLPYGPVAESLRSFDQALVAARELARDCGAVFLRCEPVQAGLPEEGYEPLLEARGLRRAPSNQQPELSWVVDLDASEQEILADMKSTNRNLYRNIHKKGVTFRKSTDPADLDILLGFLHATAARNGFKAQSDDYLRTVAENLLPAGAGALFIAELEGTPIAAAFTYDSEDTRVYAHAALDDTHRKLSAGIPLVVTLIMDAKESGLAHVDLWGIAPEGQPDHQWAGFTSFKKSFGGHAVSYPGTWDLPVDKPRYYAYTGLRTARGYARKGLAWARTAPGKARELVAAARTTARGNGSADGTN</sequence>
<dbReference type="InterPro" id="IPR016181">
    <property type="entry name" value="Acyl_CoA_acyltransferase"/>
</dbReference>
<dbReference type="SUPFAM" id="SSF55729">
    <property type="entry name" value="Acyl-CoA N-acyltransferases (Nat)"/>
    <property type="match status" value="1"/>
</dbReference>
<dbReference type="PANTHER" id="PTHR36174:SF1">
    <property type="entry name" value="LIPID II:GLYCINE GLYCYLTRANSFERASE"/>
    <property type="match status" value="1"/>
</dbReference>
<dbReference type="EMBL" id="JAVALS010000005">
    <property type="protein sequence ID" value="MDP5227372.1"/>
    <property type="molecule type" value="Genomic_DNA"/>
</dbReference>
<dbReference type="InterPro" id="IPR038740">
    <property type="entry name" value="BioF2-like_GNAT_dom"/>
</dbReference>
<keyword evidence="6" id="KW-0961">Cell wall biogenesis/degradation</keyword>
<evidence type="ECO:0000313" key="9">
    <source>
        <dbReference type="Proteomes" id="UP001232725"/>
    </source>
</evidence>
<evidence type="ECO:0000256" key="5">
    <source>
        <dbReference type="ARBA" id="ARBA00023315"/>
    </source>
</evidence>
<evidence type="ECO:0000256" key="1">
    <source>
        <dbReference type="ARBA" id="ARBA00009943"/>
    </source>
</evidence>
<evidence type="ECO:0000256" key="6">
    <source>
        <dbReference type="ARBA" id="ARBA00023316"/>
    </source>
</evidence>
<evidence type="ECO:0000313" key="8">
    <source>
        <dbReference type="EMBL" id="MDP5227372.1"/>
    </source>
</evidence>
<organism evidence="8 9">
    <name type="scientific">Arthrobacter horti</name>
    <dbReference type="NCBI Taxonomy" id="3068273"/>
    <lineage>
        <taxon>Bacteria</taxon>
        <taxon>Bacillati</taxon>
        <taxon>Actinomycetota</taxon>
        <taxon>Actinomycetes</taxon>
        <taxon>Micrococcales</taxon>
        <taxon>Micrococcaceae</taxon>
        <taxon>Arthrobacter</taxon>
    </lineage>
</organism>
<evidence type="ECO:0000256" key="3">
    <source>
        <dbReference type="ARBA" id="ARBA00022960"/>
    </source>
</evidence>
<dbReference type="Proteomes" id="UP001232725">
    <property type="component" value="Unassembled WGS sequence"/>
</dbReference>
<evidence type="ECO:0000259" key="7">
    <source>
        <dbReference type="PROSITE" id="PS51186"/>
    </source>
</evidence>
<accession>A0ABT9IP66</accession>
<dbReference type="InterPro" id="IPR003447">
    <property type="entry name" value="FEMABX"/>
</dbReference>
<proteinExistence type="inferred from homology"/>
<gene>
    <name evidence="8" type="ORF">Q9R02_09435</name>
</gene>